<sequence length="292" mass="32909">MRWFGRRTEERADREAAAYLAGRALIEIRYLAGRPGEDTAEALRQIRFLADLAHNMPGIAGGGPGRCKDFSRREAAMAARPMSWTWETTGPKGRAWMLARLAKAGRSWTPPPPLPTPRKGVTTLSARQRVGLLRGWPVKAPPGHRPLPRHARRVKAVDTETVAALKDEAERHRFGMGGDGRWWRAHLDPDAVHHLVPDPAPYYWPDPEHGRPWWQCRSLVRMIDGEEVTTSVAVLPATFAALPSDVSRLRLRGRALVRVMRAVERDTYLWRLDHQCTPDGCGYEAETGEWPC</sequence>
<keyword evidence="2" id="KW-1185">Reference proteome</keyword>
<name>A0ABR9JLG4_9ACTN</name>
<evidence type="ECO:0000313" key="1">
    <source>
        <dbReference type="EMBL" id="MBE1530955.1"/>
    </source>
</evidence>
<comment type="caution">
    <text evidence="1">The sequence shown here is derived from an EMBL/GenBank/DDBJ whole genome shotgun (WGS) entry which is preliminary data.</text>
</comment>
<protein>
    <submittedName>
        <fullName evidence="1">Uncharacterized protein</fullName>
    </submittedName>
</protein>
<accession>A0ABR9JLG4</accession>
<dbReference type="EMBL" id="JADBDZ010000001">
    <property type="protein sequence ID" value="MBE1530955.1"/>
    <property type="molecule type" value="Genomic_DNA"/>
</dbReference>
<proteinExistence type="predicted"/>
<reference evidence="1 2" key="1">
    <citation type="submission" date="2020-10" db="EMBL/GenBank/DDBJ databases">
        <title>Sequencing the genomes of 1000 actinobacteria strains.</title>
        <authorList>
            <person name="Klenk H.-P."/>
        </authorList>
    </citation>
    <scope>NUCLEOTIDE SEQUENCE [LARGE SCALE GENOMIC DNA]</scope>
    <source>
        <strain evidence="1 2">DSM 46744</strain>
    </source>
</reference>
<dbReference type="RefSeq" id="WP_192757898.1">
    <property type="nucleotide sequence ID" value="NZ_JADBDZ010000001.1"/>
</dbReference>
<gene>
    <name evidence="1" type="ORF">H4W34_000788</name>
</gene>
<evidence type="ECO:0000313" key="2">
    <source>
        <dbReference type="Proteomes" id="UP000627838"/>
    </source>
</evidence>
<organism evidence="1 2">
    <name type="scientific">Actinomadura algeriensis</name>
    <dbReference type="NCBI Taxonomy" id="1679523"/>
    <lineage>
        <taxon>Bacteria</taxon>
        <taxon>Bacillati</taxon>
        <taxon>Actinomycetota</taxon>
        <taxon>Actinomycetes</taxon>
        <taxon>Streptosporangiales</taxon>
        <taxon>Thermomonosporaceae</taxon>
        <taxon>Actinomadura</taxon>
    </lineage>
</organism>
<dbReference type="Proteomes" id="UP000627838">
    <property type="component" value="Unassembled WGS sequence"/>
</dbReference>